<proteinExistence type="predicted"/>
<name>A0A8X6Q2X5_NEPPI</name>
<reference evidence="1" key="1">
    <citation type="submission" date="2020-08" db="EMBL/GenBank/DDBJ databases">
        <title>Multicomponent nature underlies the extraordinary mechanical properties of spider dragline silk.</title>
        <authorList>
            <person name="Kono N."/>
            <person name="Nakamura H."/>
            <person name="Mori M."/>
            <person name="Yoshida Y."/>
            <person name="Ohtoshi R."/>
            <person name="Malay A.D."/>
            <person name="Moran D.A.P."/>
            <person name="Tomita M."/>
            <person name="Numata K."/>
            <person name="Arakawa K."/>
        </authorList>
    </citation>
    <scope>NUCLEOTIDE SEQUENCE</scope>
</reference>
<evidence type="ECO:0000313" key="2">
    <source>
        <dbReference type="Proteomes" id="UP000887013"/>
    </source>
</evidence>
<keyword evidence="2" id="KW-1185">Reference proteome</keyword>
<evidence type="ECO:0000313" key="1">
    <source>
        <dbReference type="EMBL" id="GFT99216.1"/>
    </source>
</evidence>
<dbReference type="AlphaFoldDB" id="A0A8X6Q2X5"/>
<sequence length="82" mass="8814">MSEKGKTVAPSGLIGICGQQLNGEKNGKSALASEIVDASAGSWVERSPSVERENQLNSDSSLCPIDRRNKSRLIWFGLLTSH</sequence>
<comment type="caution">
    <text evidence="1">The sequence shown here is derived from an EMBL/GenBank/DDBJ whole genome shotgun (WGS) entry which is preliminary data.</text>
</comment>
<dbReference type="Proteomes" id="UP000887013">
    <property type="component" value="Unassembled WGS sequence"/>
</dbReference>
<accession>A0A8X6Q2X5</accession>
<organism evidence="1 2">
    <name type="scientific">Nephila pilipes</name>
    <name type="common">Giant wood spider</name>
    <name type="synonym">Nephila maculata</name>
    <dbReference type="NCBI Taxonomy" id="299642"/>
    <lineage>
        <taxon>Eukaryota</taxon>
        <taxon>Metazoa</taxon>
        <taxon>Ecdysozoa</taxon>
        <taxon>Arthropoda</taxon>
        <taxon>Chelicerata</taxon>
        <taxon>Arachnida</taxon>
        <taxon>Araneae</taxon>
        <taxon>Araneomorphae</taxon>
        <taxon>Entelegynae</taxon>
        <taxon>Araneoidea</taxon>
        <taxon>Nephilidae</taxon>
        <taxon>Nephila</taxon>
    </lineage>
</organism>
<dbReference type="EMBL" id="BMAW01122516">
    <property type="protein sequence ID" value="GFT99216.1"/>
    <property type="molecule type" value="Genomic_DNA"/>
</dbReference>
<gene>
    <name evidence="1" type="ORF">NPIL_535091</name>
</gene>
<protein>
    <submittedName>
        <fullName evidence="1">Uncharacterized protein</fullName>
    </submittedName>
</protein>